<reference evidence="2" key="2">
    <citation type="submission" date="2022-03" db="EMBL/GenBank/DDBJ databases">
        <title>Draft title - Genomic analysis of global carrot germplasm unveils the trajectory of domestication and the origin of high carotenoid orange carrot.</title>
        <authorList>
            <person name="Iorizzo M."/>
            <person name="Ellison S."/>
            <person name="Senalik D."/>
            <person name="Macko-Podgorni A."/>
            <person name="Grzebelus D."/>
            <person name="Bostan H."/>
            <person name="Rolling W."/>
            <person name="Curaba J."/>
            <person name="Simon P."/>
        </authorList>
    </citation>
    <scope>NUCLEOTIDE SEQUENCE</scope>
    <source>
        <tissue evidence="2">Leaf</tissue>
    </source>
</reference>
<dbReference type="AlphaFoldDB" id="A0A161ZNN8"/>
<dbReference type="Gramene" id="KZM87940">
    <property type="protein sequence ID" value="KZM87940"/>
    <property type="gene ID" value="DCAR_025041"/>
</dbReference>
<evidence type="ECO:0000313" key="1">
    <source>
        <dbReference type="EMBL" id="KZM87940.1"/>
    </source>
</evidence>
<sequence length="58" mass="6302">MTPAGIVGVGVVRGRGNGLVKTAVKVYALEVAPASIITREDSVFFFLFVYMPYLYFVA</sequence>
<accession>A0A161ZNN8</accession>
<keyword evidence="3" id="KW-1185">Reference proteome</keyword>
<reference evidence="1" key="1">
    <citation type="journal article" date="2016" name="Nat. Genet.">
        <title>A high-quality carrot genome assembly provides new insights into carotenoid accumulation and asterid genome evolution.</title>
        <authorList>
            <person name="Iorizzo M."/>
            <person name="Ellison S."/>
            <person name="Senalik D."/>
            <person name="Zeng P."/>
            <person name="Satapoomin P."/>
            <person name="Huang J."/>
            <person name="Bowman M."/>
            <person name="Iovene M."/>
            <person name="Sanseverino W."/>
            <person name="Cavagnaro P."/>
            <person name="Yildiz M."/>
            <person name="Macko-Podgorni A."/>
            <person name="Moranska E."/>
            <person name="Grzebelus E."/>
            <person name="Grzebelus D."/>
            <person name="Ashrafi H."/>
            <person name="Zheng Z."/>
            <person name="Cheng S."/>
            <person name="Spooner D."/>
            <person name="Van Deynze A."/>
            <person name="Simon P."/>
        </authorList>
    </citation>
    <scope>NUCLEOTIDE SEQUENCE [LARGE SCALE GENOMIC DNA]</scope>
    <source>
        <tissue evidence="1">Leaf</tissue>
    </source>
</reference>
<proteinExistence type="predicted"/>
<evidence type="ECO:0000313" key="2">
    <source>
        <dbReference type="EMBL" id="WOH09291.1"/>
    </source>
</evidence>
<gene>
    <name evidence="1" type="ORF">DCAR_025041</name>
    <name evidence="2" type="ORF">DCAR_0728747</name>
</gene>
<evidence type="ECO:0000313" key="3">
    <source>
        <dbReference type="Proteomes" id="UP000077755"/>
    </source>
</evidence>
<protein>
    <submittedName>
        <fullName evidence="1">Uncharacterized protein</fullName>
    </submittedName>
</protein>
<dbReference type="Proteomes" id="UP000077755">
    <property type="component" value="Chromosome 7"/>
</dbReference>
<dbReference type="EMBL" id="CP093349">
    <property type="protein sequence ID" value="WOH09291.1"/>
    <property type="molecule type" value="Genomic_DNA"/>
</dbReference>
<organism evidence="1">
    <name type="scientific">Daucus carota subsp. sativus</name>
    <name type="common">Carrot</name>
    <dbReference type="NCBI Taxonomy" id="79200"/>
    <lineage>
        <taxon>Eukaryota</taxon>
        <taxon>Viridiplantae</taxon>
        <taxon>Streptophyta</taxon>
        <taxon>Embryophyta</taxon>
        <taxon>Tracheophyta</taxon>
        <taxon>Spermatophyta</taxon>
        <taxon>Magnoliopsida</taxon>
        <taxon>eudicotyledons</taxon>
        <taxon>Gunneridae</taxon>
        <taxon>Pentapetalae</taxon>
        <taxon>asterids</taxon>
        <taxon>campanulids</taxon>
        <taxon>Apiales</taxon>
        <taxon>Apiaceae</taxon>
        <taxon>Apioideae</taxon>
        <taxon>Scandiceae</taxon>
        <taxon>Daucinae</taxon>
        <taxon>Daucus</taxon>
        <taxon>Daucus sect. Daucus</taxon>
    </lineage>
</organism>
<dbReference type="EMBL" id="LNRQ01000007">
    <property type="protein sequence ID" value="KZM87940.1"/>
    <property type="molecule type" value="Genomic_DNA"/>
</dbReference>
<name>A0A161ZNN8_DAUCS</name>